<keyword evidence="3" id="KW-1185">Reference proteome</keyword>
<keyword evidence="1" id="KW-0472">Membrane</keyword>
<dbReference type="RefSeq" id="WP_066766253.1">
    <property type="nucleotide sequence ID" value="NZ_BMIO01000004.1"/>
</dbReference>
<proteinExistence type="predicted"/>
<organism evidence="2 3">
    <name type="scientific">Croceicoccus pelagius</name>
    <dbReference type="NCBI Taxonomy" id="1703341"/>
    <lineage>
        <taxon>Bacteria</taxon>
        <taxon>Pseudomonadati</taxon>
        <taxon>Pseudomonadota</taxon>
        <taxon>Alphaproteobacteria</taxon>
        <taxon>Sphingomonadales</taxon>
        <taxon>Erythrobacteraceae</taxon>
        <taxon>Croceicoccus</taxon>
    </lineage>
</organism>
<protein>
    <submittedName>
        <fullName evidence="2">Uncharacterized protein</fullName>
    </submittedName>
</protein>
<dbReference type="Proteomes" id="UP000598997">
    <property type="component" value="Unassembled WGS sequence"/>
</dbReference>
<feature type="transmembrane region" description="Helical" evidence="1">
    <location>
        <begin position="192"/>
        <end position="215"/>
    </location>
</feature>
<feature type="transmembrane region" description="Helical" evidence="1">
    <location>
        <begin position="129"/>
        <end position="147"/>
    </location>
</feature>
<accession>A0A916YF60</accession>
<gene>
    <name evidence="2" type="ORF">GCM10010989_16250</name>
</gene>
<comment type="caution">
    <text evidence="2">The sequence shown here is derived from an EMBL/GenBank/DDBJ whole genome shotgun (WGS) entry which is preliminary data.</text>
</comment>
<feature type="transmembrane region" description="Helical" evidence="1">
    <location>
        <begin position="227"/>
        <end position="249"/>
    </location>
</feature>
<feature type="transmembrane region" description="Helical" evidence="1">
    <location>
        <begin position="269"/>
        <end position="292"/>
    </location>
</feature>
<feature type="transmembrane region" description="Helical" evidence="1">
    <location>
        <begin position="104"/>
        <end position="123"/>
    </location>
</feature>
<dbReference type="EMBL" id="BMIO01000004">
    <property type="protein sequence ID" value="GGD42942.1"/>
    <property type="molecule type" value="Genomic_DNA"/>
</dbReference>
<name>A0A916YF60_9SPHN</name>
<keyword evidence="1" id="KW-0812">Transmembrane</keyword>
<feature type="transmembrane region" description="Helical" evidence="1">
    <location>
        <begin position="30"/>
        <end position="48"/>
    </location>
</feature>
<feature type="transmembrane region" description="Helical" evidence="1">
    <location>
        <begin position="356"/>
        <end position="375"/>
    </location>
</feature>
<feature type="transmembrane region" description="Helical" evidence="1">
    <location>
        <begin position="329"/>
        <end position="344"/>
    </location>
</feature>
<feature type="transmembrane region" description="Helical" evidence="1">
    <location>
        <begin position="304"/>
        <end position="323"/>
    </location>
</feature>
<evidence type="ECO:0000313" key="3">
    <source>
        <dbReference type="Proteomes" id="UP000598997"/>
    </source>
</evidence>
<sequence>MNAPAWPLVNVRALVSAPVPAATGQAHPSATLAALAMTSALLCLLLWLQDAGYASQASLELWGQALLASDGAVAAPSIIAASPPLPYFATIVAELAMPSFGMRILPLITALFFALMIAGWLRAFRSARLSWSVALGAAMLLASNPVLMRSVAEGPGWASLHAGLSMLAVGLFNLRRDHRITDVILVALSLPLILMSQPVGLVFVVAAVPFIALCVPEAQMRRSISGVMITLLFPAAFVLGGFAYVNWIFNGDAFAFLGQFADIPITPPLPPSALLIALAGMVASAPILPAIVVRARRQIGVRRASMAIGGFALACAVLCWLTQTMPEPVQVAALAIPMAMAAATRWPRNRARSETLVLAMLALGWVGGAVTLWQARDIESANLRAVLTGRPTVAVDGELAALGLALQGRDDILFDAAAAPAAIAHRGSAKGIAAASSIRFRLAGMRQDANATIQVVRDTRSPRGADAMGRTFPDLYERGLPGYRILHEGPHWRAWIRENQP</sequence>
<evidence type="ECO:0000313" key="2">
    <source>
        <dbReference type="EMBL" id="GGD42942.1"/>
    </source>
</evidence>
<dbReference type="AlphaFoldDB" id="A0A916YF60"/>
<evidence type="ECO:0000256" key="1">
    <source>
        <dbReference type="SAM" id="Phobius"/>
    </source>
</evidence>
<reference evidence="2 3" key="1">
    <citation type="journal article" date="2014" name="Int. J. Syst. Evol. Microbiol.">
        <title>Complete genome sequence of Corynebacterium casei LMG S-19264T (=DSM 44701T), isolated from a smear-ripened cheese.</title>
        <authorList>
            <consortium name="US DOE Joint Genome Institute (JGI-PGF)"/>
            <person name="Walter F."/>
            <person name="Albersmeier A."/>
            <person name="Kalinowski J."/>
            <person name="Ruckert C."/>
        </authorList>
    </citation>
    <scope>NUCLEOTIDE SEQUENCE [LARGE SCALE GENOMIC DNA]</scope>
    <source>
        <strain evidence="2 3">CGMCC 1.15358</strain>
    </source>
</reference>
<keyword evidence="1" id="KW-1133">Transmembrane helix</keyword>